<evidence type="ECO:0000259" key="4">
    <source>
        <dbReference type="Pfam" id="PF20220"/>
    </source>
</evidence>
<feature type="domain" description="ABC toxin N-terminal" evidence="4">
    <location>
        <begin position="7"/>
        <end position="132"/>
    </location>
</feature>
<feature type="coiled-coil region" evidence="1">
    <location>
        <begin position="1028"/>
        <end position="1055"/>
    </location>
</feature>
<dbReference type="OrthoDB" id="5293374at2"/>
<dbReference type="Pfam" id="PF20220">
    <property type="entry name" value="ABC_toxin_N"/>
    <property type="match status" value="1"/>
</dbReference>
<feature type="domain" description="Tc toxin complex TcA C-terminal TcB-binding" evidence="2">
    <location>
        <begin position="1055"/>
        <end position="1354"/>
    </location>
</feature>
<evidence type="ECO:0000256" key="1">
    <source>
        <dbReference type="SAM" id="Coils"/>
    </source>
</evidence>
<accession>A0A2S0PAK9</accession>
<dbReference type="Proteomes" id="UP000244173">
    <property type="component" value="Chromosome"/>
</dbReference>
<organism evidence="5 6">
    <name type="scientific">Microvirgula aerodenitrificans</name>
    <dbReference type="NCBI Taxonomy" id="57480"/>
    <lineage>
        <taxon>Bacteria</taxon>
        <taxon>Pseudomonadati</taxon>
        <taxon>Pseudomonadota</taxon>
        <taxon>Betaproteobacteria</taxon>
        <taxon>Neisseriales</taxon>
        <taxon>Aquaspirillaceae</taxon>
        <taxon>Microvirgula</taxon>
    </lineage>
</organism>
<evidence type="ECO:0000259" key="3">
    <source>
        <dbReference type="Pfam" id="PF18413"/>
    </source>
</evidence>
<reference evidence="5 6" key="1">
    <citation type="submission" date="2018-04" db="EMBL/GenBank/DDBJ databases">
        <title>Denitrifier Microvirgula.</title>
        <authorList>
            <person name="Anderson E."/>
            <person name="Jang J."/>
            <person name="Ishii S."/>
        </authorList>
    </citation>
    <scope>NUCLEOTIDE SEQUENCE [LARGE SCALE GENOMIC DNA]</scope>
    <source>
        <strain evidence="5 6">BE2.4</strain>
    </source>
</reference>
<dbReference type="EMBL" id="CP028519">
    <property type="protein sequence ID" value="AVY94419.1"/>
    <property type="molecule type" value="Genomic_DNA"/>
</dbReference>
<proteinExistence type="predicted"/>
<sequence>MRNLHAQLDESLRDAYVSYYLGQLVPNTPALSAVKTEADLYEYLLIDPRVATDVTTSRVAQAIASVQQYINAVMLNMEPGRASLPADDVADWAQSGSQYSIWAGDQELQDYPENYIDPTLRERKTGLFGLLENQLAAHALNDTSIQQSFLAYLTGFETISNLKVLNGYAESPDSGNAVYYLTGQSNIVPNQFYWRSLDMSARDSSGALNPTAWTEWNAIELAQSADIEIIRPFVSGGRLHLVWLQRGELPQTGPETDTTEYSEYKLCCAYRGFDGNWSVPHTLRSWSSPDGTTDASAYDYELIAVIDQRPDKYKAGTTPDYTYYNDEDIIYISLVATQTADASKVTYLNAPCDLLFTPLGEPAVPSSDYDSFGQYLHMTLYSSDSTLQSTFSKQTATTTTATGASGSSTHQADMALNIISSTLSADGSQITYVLEGTDSYTSAATGKGTLQLTSADGSVTICSASVALNDSGSASTGQGSCTVAYSAGATTTVQLSYTASTSSEEMADDAAVNFKITTAESYPDTSNIPVLKTNAGNNAQYLDFTGSDDTGVNTLRIRLNTQIGKDLIARASASVASVLSWDTQNLTEPPLLSTDAPAPIDFNGANGLYFWELFFHAPHLVAYRLNQEQQYAKAALWIHYLFDPSARRSDGSSPPPYWNSRPLVEAGNASYEAAGPTDPDAIAYSNPVHYQKTLFQLYVRNLIAAGDAFYRTQTPDSLSMAKLIYRQALDLLGPFPGGELENDWAPVTLGSAVSAGNPALRDFERTQAGPTPVPLATPAPHPLLGALDLPSRPPLNSQLLGYWSTLDSRLYNLRHNLSLTGQPMSVPLYATPADPARLMAARGAGATPLQVLGYAAAPTIPAYRFQALLPSAYRAVATLNRFGDLLLSYQERKDRASQEEMQQEQLLALSAFTVSLQQLSLQAANDTLDVLNANLSSATDRQTHFQQLASNGNSTQETAAMGLQGTGLILGTSSIPFLAAGAALAMMPNIRGTAWGGAMKQAPLLATGTILQTLAISLNGSAAIIAESEAYDRRNKEWQFQADQAQDEIDTLHLQVTVQNVLVTAAQTSLDQANAQQQQILDMKNFLQTRDSSGSLYQWLVGQMSALYSSAYQAVQALCLGTQASWQYEMGDYKTTFVNPNAWDDSHKGLTAGDTLTFNLQQMENAYLQRNERRLEIVKTVALSTLLGSDWKGSIVTPTDGTDTSYIDFSINEALLDSDYPGHYLRQLKSVSLTLPATVGPYQDVRATLAQSSSSVLLTADIAGVNYLLDPDGSGASPANVITNLRPSQQIVLSTGLNDAGQFVLDMYDQRYLPFEGTGAVSGWRLTFPHASGTDQASLLGSLTDIIVQLRYTARDGGPAFAKAVIAAQTAPAASGKATKTASRATRH</sequence>
<dbReference type="InterPro" id="IPR041079">
    <property type="entry name" value="Neuraminidase-like"/>
</dbReference>
<evidence type="ECO:0000313" key="6">
    <source>
        <dbReference type="Proteomes" id="UP000244173"/>
    </source>
</evidence>
<keyword evidence="1" id="KW-0175">Coiled coil</keyword>
<protein>
    <recommendedName>
        <fullName evidence="7">Tc toxin complex TcA C-terminal TcB-binding domain-containing protein</fullName>
    </recommendedName>
</protein>
<dbReference type="STRING" id="1122240.GCA_000620105_00128"/>
<evidence type="ECO:0000259" key="2">
    <source>
        <dbReference type="Pfam" id="PF18276"/>
    </source>
</evidence>
<evidence type="ECO:0000313" key="5">
    <source>
        <dbReference type="EMBL" id="AVY94419.1"/>
    </source>
</evidence>
<evidence type="ECO:0008006" key="7">
    <source>
        <dbReference type="Google" id="ProtNLM"/>
    </source>
</evidence>
<dbReference type="Pfam" id="PF18276">
    <property type="entry name" value="TcA_TcB_BD"/>
    <property type="match status" value="1"/>
</dbReference>
<dbReference type="KEGG" id="maer:DAI18_10460"/>
<dbReference type="InterPro" id="IPR046839">
    <property type="entry name" value="ABC_toxin_N"/>
</dbReference>
<dbReference type="RefSeq" id="WP_107889398.1">
    <property type="nucleotide sequence ID" value="NZ_CP028519.1"/>
</dbReference>
<name>A0A2S0PAK9_9NEIS</name>
<dbReference type="Pfam" id="PF18413">
    <property type="entry name" value="Neuraminidase"/>
    <property type="match status" value="1"/>
</dbReference>
<feature type="domain" description="Neuraminidase-like" evidence="3">
    <location>
        <begin position="162"/>
        <end position="288"/>
    </location>
</feature>
<keyword evidence="6" id="KW-1185">Reference proteome</keyword>
<dbReference type="InterPro" id="IPR040840">
    <property type="entry name" value="TcA_TcB_BD"/>
</dbReference>
<gene>
    <name evidence="5" type="ORF">DAI18_10460</name>
</gene>